<gene>
    <name evidence="6" type="ORF">FHR37_005037</name>
    <name evidence="7" type="ORF">SAMN05421678_112121</name>
</gene>
<dbReference type="InterPro" id="IPR050922">
    <property type="entry name" value="LytR/CpsA/Psr_CW_biosynth"/>
</dbReference>
<evidence type="ECO:0000259" key="5">
    <source>
        <dbReference type="Pfam" id="PF13399"/>
    </source>
</evidence>
<feature type="compositionally biased region" description="Polar residues" evidence="2">
    <location>
        <begin position="450"/>
        <end position="470"/>
    </location>
</feature>
<sequence length="486" mass="50862">MDGGARADRSSRAPRRRRALRLTALVLAVVLVIIAVVAGFALSRLSGNVSTFDARGLAMHRPPPQKANTAGDTPENVLLLGSDTRAGAGNRTLGGGGAAIGRSDTAILVHVYADHRHAVAVSIPRDTLVDIPHCRLPDGTWSSPQSQTMFNSAFTMGLTVAGNPACTQNTVEKLTGMRVDHTIVVDFEGFAAITKAVGGVRVCVPNNVYAGDLNPNLGRRGKLVLGKGIRTVSGRTALDYVRVRHGIGDGSDIGRIKRQQAFLASLAAKVRATEFDPTKLAPLADAASKALTVDPDLGSATKLLTFALSMRNLGLHDIRFVTVPWQFEGSHVRMVQPDAEQLWSALRADRPLDAGGDNGGTNTGHGITISVFNGTRTSGLAAAAAGRLRADGFKVTRTTNAKSQDHGATLVEYGPGRKADASALAVAVPHARLQPITGSGVDLVLGSDYRPTSTKPTGTRSARLSLPATQTRTAADAACSDLTYGP</sequence>
<feature type="domain" description="LytR/CpsA/Psr regulator C-terminal" evidence="5">
    <location>
        <begin position="367"/>
        <end position="449"/>
    </location>
</feature>
<reference evidence="6 9" key="2">
    <citation type="submission" date="2020-07" db="EMBL/GenBank/DDBJ databases">
        <title>Sequencing the genomes of 1000 actinobacteria strains.</title>
        <authorList>
            <person name="Klenk H.-P."/>
        </authorList>
    </citation>
    <scope>NUCLEOTIDE SEQUENCE [LARGE SCALE GENOMIC DNA]</scope>
    <source>
        <strain evidence="6 9">DSM 45117</strain>
    </source>
</reference>
<dbReference type="Pfam" id="PF03816">
    <property type="entry name" value="LytR_cpsA_psr"/>
    <property type="match status" value="1"/>
</dbReference>
<dbReference type="Gene3D" id="3.40.630.190">
    <property type="entry name" value="LCP protein"/>
    <property type="match status" value="1"/>
</dbReference>
<keyword evidence="3" id="KW-1133">Transmembrane helix</keyword>
<feature type="region of interest" description="Disordered" evidence="2">
    <location>
        <begin position="448"/>
        <end position="470"/>
    </location>
</feature>
<dbReference type="NCBIfam" id="TIGR00350">
    <property type="entry name" value="lytR_cpsA_psr"/>
    <property type="match status" value="1"/>
</dbReference>
<evidence type="ECO:0000256" key="1">
    <source>
        <dbReference type="ARBA" id="ARBA00006068"/>
    </source>
</evidence>
<evidence type="ECO:0000313" key="6">
    <source>
        <dbReference type="EMBL" id="NYH86186.1"/>
    </source>
</evidence>
<dbReference type="OrthoDB" id="9782542at2"/>
<dbReference type="Pfam" id="PF13399">
    <property type="entry name" value="LytR_C"/>
    <property type="match status" value="1"/>
</dbReference>
<accession>A0A1I2XCZ8</accession>
<dbReference type="InterPro" id="IPR027381">
    <property type="entry name" value="LytR/CpsA/Psr_C"/>
</dbReference>
<keyword evidence="9" id="KW-1185">Reference proteome</keyword>
<comment type="similarity">
    <text evidence="1">Belongs to the LytR/CpsA/Psr (LCP) family.</text>
</comment>
<dbReference type="Proteomes" id="UP000199052">
    <property type="component" value="Unassembled WGS sequence"/>
</dbReference>
<dbReference type="Proteomes" id="UP000533017">
    <property type="component" value="Unassembled WGS sequence"/>
</dbReference>
<feature type="transmembrane region" description="Helical" evidence="3">
    <location>
        <begin position="20"/>
        <end position="42"/>
    </location>
</feature>
<reference evidence="7 8" key="1">
    <citation type="submission" date="2016-10" db="EMBL/GenBank/DDBJ databases">
        <authorList>
            <person name="de Groot N.N."/>
        </authorList>
    </citation>
    <scope>NUCLEOTIDE SEQUENCE [LARGE SCALE GENOMIC DNA]</scope>
    <source>
        <strain evidence="7 8">CPCC 202808</strain>
    </source>
</reference>
<organism evidence="7 8">
    <name type="scientific">Actinopolymorpha cephalotaxi</name>
    <dbReference type="NCBI Taxonomy" id="504797"/>
    <lineage>
        <taxon>Bacteria</taxon>
        <taxon>Bacillati</taxon>
        <taxon>Actinomycetota</taxon>
        <taxon>Actinomycetes</taxon>
        <taxon>Propionibacteriales</taxon>
        <taxon>Actinopolymorphaceae</taxon>
        <taxon>Actinopolymorpha</taxon>
    </lineage>
</organism>
<keyword evidence="3" id="KW-0812">Transmembrane</keyword>
<proteinExistence type="inferred from homology"/>
<dbReference type="PANTHER" id="PTHR33392:SF6">
    <property type="entry name" value="POLYISOPRENYL-TEICHOIC ACID--PEPTIDOGLYCAN TEICHOIC ACID TRANSFERASE TAGU"/>
    <property type="match status" value="1"/>
</dbReference>
<evidence type="ECO:0000313" key="9">
    <source>
        <dbReference type="Proteomes" id="UP000533017"/>
    </source>
</evidence>
<evidence type="ECO:0000313" key="8">
    <source>
        <dbReference type="Proteomes" id="UP000199052"/>
    </source>
</evidence>
<dbReference type="AlphaFoldDB" id="A0A1I2XCZ8"/>
<name>A0A1I2XCZ8_9ACTN</name>
<evidence type="ECO:0000259" key="4">
    <source>
        <dbReference type="Pfam" id="PF03816"/>
    </source>
</evidence>
<dbReference type="EMBL" id="FOOI01000012">
    <property type="protein sequence ID" value="SFH11272.1"/>
    <property type="molecule type" value="Genomic_DNA"/>
</dbReference>
<keyword evidence="3" id="KW-0472">Membrane</keyword>
<dbReference type="PANTHER" id="PTHR33392">
    <property type="entry name" value="POLYISOPRENYL-TEICHOIC ACID--PEPTIDOGLYCAN TEICHOIC ACID TRANSFERASE TAGU"/>
    <property type="match status" value="1"/>
</dbReference>
<protein>
    <submittedName>
        <fullName evidence="7">Cell envelope-related function transcriptional attenuator common domain-containing protein</fullName>
    </submittedName>
    <submittedName>
        <fullName evidence="6">LCP family protein required for cell wall assembly</fullName>
    </submittedName>
</protein>
<dbReference type="RefSeq" id="WP_092885722.1">
    <property type="nucleotide sequence ID" value="NZ_FOOI01000012.1"/>
</dbReference>
<dbReference type="Gene3D" id="3.30.70.2390">
    <property type="match status" value="1"/>
</dbReference>
<dbReference type="EMBL" id="JACBZA010000001">
    <property type="protein sequence ID" value="NYH86186.1"/>
    <property type="molecule type" value="Genomic_DNA"/>
</dbReference>
<evidence type="ECO:0000313" key="7">
    <source>
        <dbReference type="EMBL" id="SFH11272.1"/>
    </source>
</evidence>
<evidence type="ECO:0000256" key="3">
    <source>
        <dbReference type="SAM" id="Phobius"/>
    </source>
</evidence>
<evidence type="ECO:0000256" key="2">
    <source>
        <dbReference type="SAM" id="MobiDB-lite"/>
    </source>
</evidence>
<dbReference type="InterPro" id="IPR004474">
    <property type="entry name" value="LytR_CpsA_psr"/>
</dbReference>
<dbReference type="STRING" id="504797.SAMN05421678_112121"/>
<feature type="domain" description="Cell envelope-related transcriptional attenuator" evidence="4">
    <location>
        <begin position="102"/>
        <end position="270"/>
    </location>
</feature>